<gene>
    <name evidence="2" type="ORF">TJEJU_1742</name>
</gene>
<evidence type="ECO:0000313" key="3">
    <source>
        <dbReference type="Proteomes" id="UP000215214"/>
    </source>
</evidence>
<dbReference type="KEGG" id="tje:TJEJU_1742"/>
<evidence type="ECO:0000256" key="1">
    <source>
        <dbReference type="SAM" id="Coils"/>
    </source>
</evidence>
<dbReference type="Proteomes" id="UP000215214">
    <property type="component" value="Chromosome TJEJU"/>
</dbReference>
<dbReference type="EMBL" id="LT899436">
    <property type="protein sequence ID" value="SNR15457.1"/>
    <property type="molecule type" value="Genomic_DNA"/>
</dbReference>
<protein>
    <submittedName>
        <fullName evidence="2">Uncharacterized protein</fullName>
    </submittedName>
</protein>
<sequence>MSFKKKNILLLIGFVISLPLLYILSFSNTLELKEKYNNLKKEKQSADNISANLLGLKQEEKYIDSILKSENVLLNNSFQQILLKKINFYRELHAVEIVTFKNYTEVIDNGIKCQIYPITIRGDYNSLLQFLNYFEKEGLGEIKSYSFLRKKDYAKRKEYLNLEILFKRVLSE</sequence>
<accession>A0A238U8H0</accession>
<keyword evidence="3" id="KW-1185">Reference proteome</keyword>
<name>A0A238U8H0_9FLAO</name>
<organism evidence="2 3">
    <name type="scientific">Tenacibaculum jejuense</name>
    <dbReference type="NCBI Taxonomy" id="584609"/>
    <lineage>
        <taxon>Bacteria</taxon>
        <taxon>Pseudomonadati</taxon>
        <taxon>Bacteroidota</taxon>
        <taxon>Flavobacteriia</taxon>
        <taxon>Flavobacteriales</taxon>
        <taxon>Flavobacteriaceae</taxon>
        <taxon>Tenacibaculum</taxon>
    </lineage>
</organism>
<proteinExistence type="predicted"/>
<dbReference type="AlphaFoldDB" id="A0A238U8H0"/>
<dbReference type="OrthoDB" id="1343945at2"/>
<dbReference type="RefSeq" id="WP_095071197.1">
    <property type="nucleotide sequence ID" value="NZ_LT899436.1"/>
</dbReference>
<keyword evidence="1" id="KW-0175">Coiled coil</keyword>
<reference evidence="2 3" key="1">
    <citation type="submission" date="2017-07" db="EMBL/GenBank/DDBJ databases">
        <authorList>
            <person name="Sun Z.S."/>
            <person name="Albrecht U."/>
            <person name="Echele G."/>
            <person name="Lee C.C."/>
        </authorList>
    </citation>
    <scope>NUCLEOTIDE SEQUENCE [LARGE SCALE GENOMIC DNA]</scope>
    <source>
        <strain evidence="3">type strain: KCTC 22618</strain>
    </source>
</reference>
<evidence type="ECO:0000313" key="2">
    <source>
        <dbReference type="EMBL" id="SNR15457.1"/>
    </source>
</evidence>
<feature type="coiled-coil region" evidence="1">
    <location>
        <begin position="29"/>
        <end position="59"/>
    </location>
</feature>